<feature type="signal peptide" evidence="1">
    <location>
        <begin position="1"/>
        <end position="24"/>
    </location>
</feature>
<evidence type="ECO:0000256" key="1">
    <source>
        <dbReference type="SAM" id="SignalP"/>
    </source>
</evidence>
<dbReference type="InterPro" id="IPR039923">
    <property type="entry name" value="Protodermal_1"/>
</dbReference>
<dbReference type="Proteomes" id="UP001603857">
    <property type="component" value="Unassembled WGS sequence"/>
</dbReference>
<evidence type="ECO:0000313" key="3">
    <source>
        <dbReference type="Proteomes" id="UP001603857"/>
    </source>
</evidence>
<comment type="caution">
    <text evidence="2">The sequence shown here is derived from an EMBL/GenBank/DDBJ whole genome shotgun (WGS) entry which is preliminary data.</text>
</comment>
<dbReference type="PANTHER" id="PTHR33210:SF24">
    <property type="entry name" value="POLLEN OLE E 1 ALLERGEN AND EXTENSIN FAMILY PROTEIN"/>
    <property type="match status" value="1"/>
</dbReference>
<keyword evidence="1" id="KW-0732">Signal</keyword>
<accession>A0ABD1NFZ9</accession>
<keyword evidence="3" id="KW-1185">Reference proteome</keyword>
<proteinExistence type="predicted"/>
<reference evidence="2 3" key="1">
    <citation type="submission" date="2024-08" db="EMBL/GenBank/DDBJ databases">
        <title>Insights into the chromosomal genome structure of Flemingia macrophylla.</title>
        <authorList>
            <person name="Ding Y."/>
            <person name="Zhao Y."/>
            <person name="Bi W."/>
            <person name="Wu M."/>
            <person name="Zhao G."/>
            <person name="Gong Y."/>
            <person name="Li W."/>
            <person name="Zhang P."/>
        </authorList>
    </citation>
    <scope>NUCLEOTIDE SEQUENCE [LARGE SCALE GENOMIC DNA]</scope>
    <source>
        <strain evidence="2">DYQJB</strain>
        <tissue evidence="2">Leaf</tissue>
    </source>
</reference>
<evidence type="ECO:0000313" key="2">
    <source>
        <dbReference type="EMBL" id="KAL2346055.1"/>
    </source>
</evidence>
<feature type="chain" id="PRO_5044804439" evidence="1">
    <location>
        <begin position="25"/>
        <end position="317"/>
    </location>
</feature>
<dbReference type="Pfam" id="PF01190">
    <property type="entry name" value="Pollen_Ole_e_1"/>
    <property type="match status" value="1"/>
</dbReference>
<protein>
    <submittedName>
        <fullName evidence="2">Uncharacterized protein</fullName>
    </submittedName>
</protein>
<organism evidence="2 3">
    <name type="scientific">Flemingia macrophylla</name>
    <dbReference type="NCBI Taxonomy" id="520843"/>
    <lineage>
        <taxon>Eukaryota</taxon>
        <taxon>Viridiplantae</taxon>
        <taxon>Streptophyta</taxon>
        <taxon>Embryophyta</taxon>
        <taxon>Tracheophyta</taxon>
        <taxon>Spermatophyta</taxon>
        <taxon>Magnoliopsida</taxon>
        <taxon>eudicotyledons</taxon>
        <taxon>Gunneridae</taxon>
        <taxon>Pentapetalae</taxon>
        <taxon>rosids</taxon>
        <taxon>fabids</taxon>
        <taxon>Fabales</taxon>
        <taxon>Fabaceae</taxon>
        <taxon>Papilionoideae</taxon>
        <taxon>50 kb inversion clade</taxon>
        <taxon>NPAAA clade</taxon>
        <taxon>indigoferoid/millettioid clade</taxon>
        <taxon>Phaseoleae</taxon>
        <taxon>Flemingia</taxon>
    </lineage>
</organism>
<name>A0ABD1NFZ9_9FABA</name>
<dbReference type="AlphaFoldDB" id="A0ABD1NFZ9"/>
<dbReference type="PANTHER" id="PTHR33210">
    <property type="entry name" value="PROTODERMAL FACTOR 1"/>
    <property type="match status" value="1"/>
</dbReference>
<gene>
    <name evidence="2" type="ORF">Fmac_000055</name>
</gene>
<dbReference type="EMBL" id="JBGMDY010000001">
    <property type="protein sequence ID" value="KAL2346055.1"/>
    <property type="molecule type" value="Genomic_DNA"/>
</dbReference>
<sequence length="317" mass="34563">MDLPEKLFFAAFFILSFAIDETSADTMVTGTVFCDQCKDGEISLFDYPVNGAKVTLSCADSNGQIIMSREETTNWFGSYTMRFDGAPDLSGCSAHVSGSGQGSMGCGEGAGPSQNPRLMFRMFDMEMYTVDSLLAQPAQSMQYCSTSSNPVPPPVTPPKSPPHFQLPPVPALPTLPPIPPLPSIPPLPPVIFEGASACPSEKWTLPEYKCYWRGVNRDTKVAVAFGMVAARRYGTDITLWYGLQGRGDPYRTLLREAITALLNSYNSFQFSYHPLGVVEHMNLALMGSTRNVLLTALRFKRANSGAGNVTCKFTTCK</sequence>